<name>A0A2T0SXV8_9PSEU</name>
<feature type="region of interest" description="Disordered" evidence="1">
    <location>
        <begin position="1"/>
        <end position="27"/>
    </location>
</feature>
<keyword evidence="3" id="KW-1185">Reference proteome</keyword>
<dbReference type="EMBL" id="PVTF01000009">
    <property type="protein sequence ID" value="PRY38245.1"/>
    <property type="molecule type" value="Genomic_DNA"/>
</dbReference>
<comment type="caution">
    <text evidence="2">The sequence shown here is derived from an EMBL/GenBank/DDBJ whole genome shotgun (WGS) entry which is preliminary data.</text>
</comment>
<accession>A0A2T0SXV8</accession>
<evidence type="ECO:0000313" key="3">
    <source>
        <dbReference type="Proteomes" id="UP000239494"/>
    </source>
</evidence>
<organism evidence="2 3">
    <name type="scientific">Umezawaea tangerina</name>
    <dbReference type="NCBI Taxonomy" id="84725"/>
    <lineage>
        <taxon>Bacteria</taxon>
        <taxon>Bacillati</taxon>
        <taxon>Actinomycetota</taxon>
        <taxon>Actinomycetes</taxon>
        <taxon>Pseudonocardiales</taxon>
        <taxon>Pseudonocardiaceae</taxon>
        <taxon>Umezawaea</taxon>
    </lineage>
</organism>
<sequence length="83" mass="8132">MRACASGDSGRFGESTRSTSAPGSANVHVATGPAITLVRSSTRTPSAGSSALRSTLPAPCPLLSTSGCLVPDMPTATANSPTA</sequence>
<proteinExistence type="predicted"/>
<reference evidence="2 3" key="1">
    <citation type="submission" date="2018-03" db="EMBL/GenBank/DDBJ databases">
        <title>Genomic Encyclopedia of Archaeal and Bacterial Type Strains, Phase II (KMG-II): from individual species to whole genera.</title>
        <authorList>
            <person name="Goeker M."/>
        </authorList>
    </citation>
    <scope>NUCLEOTIDE SEQUENCE [LARGE SCALE GENOMIC DNA]</scope>
    <source>
        <strain evidence="2 3">DSM 44720</strain>
    </source>
</reference>
<gene>
    <name evidence="2" type="ORF">CLV43_109466</name>
</gene>
<dbReference type="Proteomes" id="UP000239494">
    <property type="component" value="Unassembled WGS sequence"/>
</dbReference>
<evidence type="ECO:0000313" key="2">
    <source>
        <dbReference type="EMBL" id="PRY38245.1"/>
    </source>
</evidence>
<protein>
    <submittedName>
        <fullName evidence="2">Uncharacterized protein</fullName>
    </submittedName>
</protein>
<dbReference type="AlphaFoldDB" id="A0A2T0SXV8"/>
<evidence type="ECO:0000256" key="1">
    <source>
        <dbReference type="SAM" id="MobiDB-lite"/>
    </source>
</evidence>